<dbReference type="NCBIfam" id="TIGR02937">
    <property type="entry name" value="sigma70-ECF"/>
    <property type="match status" value="1"/>
</dbReference>
<dbReference type="Pfam" id="PF04545">
    <property type="entry name" value="Sigma70_r4"/>
    <property type="match status" value="1"/>
</dbReference>
<dbReference type="InterPro" id="IPR014284">
    <property type="entry name" value="RNA_pol_sigma-70_dom"/>
</dbReference>
<dbReference type="Gene3D" id="1.10.10.10">
    <property type="entry name" value="Winged helix-like DNA-binding domain superfamily/Winged helix DNA-binding domain"/>
    <property type="match status" value="1"/>
</dbReference>
<proteinExistence type="inferred from homology"/>
<dbReference type="PROSITE" id="PS00716">
    <property type="entry name" value="SIGMA70_2"/>
    <property type="match status" value="1"/>
</dbReference>
<dbReference type="InterPro" id="IPR050239">
    <property type="entry name" value="Sigma-70_RNA_pol_init_factors"/>
</dbReference>
<evidence type="ECO:0000313" key="9">
    <source>
        <dbReference type="Proteomes" id="UP000286268"/>
    </source>
</evidence>
<dbReference type="KEGG" id="cmah:C1I91_18900"/>
<evidence type="ECO:0000259" key="6">
    <source>
        <dbReference type="PROSITE" id="PS00715"/>
    </source>
</evidence>
<dbReference type="Proteomes" id="UP000286268">
    <property type="component" value="Chromosome"/>
</dbReference>
<name>A0A3R5QVZ5_9CLOT</name>
<dbReference type="GO" id="GO:0016987">
    <property type="term" value="F:sigma factor activity"/>
    <property type="evidence" value="ECO:0007669"/>
    <property type="project" value="UniProtKB-KW"/>
</dbReference>
<keyword evidence="3 5" id="KW-0238">DNA-binding</keyword>
<dbReference type="PROSITE" id="PS00715">
    <property type="entry name" value="SIGMA70_1"/>
    <property type="match status" value="1"/>
</dbReference>
<evidence type="ECO:0000256" key="1">
    <source>
        <dbReference type="ARBA" id="ARBA00023015"/>
    </source>
</evidence>
<dbReference type="GO" id="GO:0006352">
    <property type="term" value="P:DNA-templated transcription initiation"/>
    <property type="evidence" value="ECO:0007669"/>
    <property type="project" value="InterPro"/>
</dbReference>
<evidence type="ECO:0000256" key="2">
    <source>
        <dbReference type="ARBA" id="ARBA00023082"/>
    </source>
</evidence>
<dbReference type="SUPFAM" id="SSF88946">
    <property type="entry name" value="Sigma2 domain of RNA polymerase sigma factors"/>
    <property type="match status" value="1"/>
</dbReference>
<dbReference type="GO" id="GO:0003677">
    <property type="term" value="F:DNA binding"/>
    <property type="evidence" value="ECO:0007669"/>
    <property type="project" value="UniProtKB-KW"/>
</dbReference>
<sequence>MVLRGNIMNKEYVLSRIKPYLNKKSMLGEEDFNKLFASLSMKQQYEIINILIEENIEIDYENLSIKNQNDKLTSNKNLYTANLDKLTNEQLCVLYQQGTKEALAALVNKNINLVRSRAIRCSKIYKHKLEEEDLIQYGNMGLIKAVSRFDSKRESKFTTYCVWWIDQSIYRNIADYGFTVRIPVHCFQDISKLMRIFKEYPDYSKDQIFEKAKEVGFGRGKFDELIMITENILSISSLNAFVGNMGESELGEFVIDEITPTVEEEVEHDFLKDAICSVLDTLKEREKKIIELRFGLKDGKERTLEQVGIEFGVTRERIRQIEAKVLRKLRHPSRSKKIKNFLER</sequence>
<evidence type="ECO:0000313" key="8">
    <source>
        <dbReference type="EMBL" id="QAA33544.1"/>
    </source>
</evidence>
<keyword evidence="4 5" id="KW-0804">Transcription</keyword>
<keyword evidence="9" id="KW-1185">Reference proteome</keyword>
<keyword evidence="1 5" id="KW-0805">Transcription regulation</keyword>
<gene>
    <name evidence="8" type="ORF">C1I91_18900</name>
</gene>
<dbReference type="PANTHER" id="PTHR30603">
    <property type="entry name" value="RNA POLYMERASE SIGMA FACTOR RPO"/>
    <property type="match status" value="1"/>
</dbReference>
<dbReference type="InterPro" id="IPR007627">
    <property type="entry name" value="RNA_pol_sigma70_r2"/>
</dbReference>
<evidence type="ECO:0000256" key="5">
    <source>
        <dbReference type="RuleBase" id="RU362124"/>
    </source>
</evidence>
<evidence type="ECO:0000259" key="7">
    <source>
        <dbReference type="PROSITE" id="PS00716"/>
    </source>
</evidence>
<dbReference type="AlphaFoldDB" id="A0A3R5QVZ5"/>
<accession>A0A3R5QVZ5</accession>
<dbReference type="InterPro" id="IPR036388">
    <property type="entry name" value="WH-like_DNA-bd_sf"/>
</dbReference>
<dbReference type="Gene3D" id="1.20.120.1810">
    <property type="match status" value="1"/>
</dbReference>
<dbReference type="SUPFAM" id="SSF88659">
    <property type="entry name" value="Sigma3 and sigma4 domains of RNA polymerase sigma factors"/>
    <property type="match status" value="1"/>
</dbReference>
<dbReference type="OrthoDB" id="9809557at2"/>
<dbReference type="EMBL" id="CP025746">
    <property type="protein sequence ID" value="QAA33544.1"/>
    <property type="molecule type" value="Genomic_DNA"/>
</dbReference>
<feature type="domain" description="RNA polymerase sigma-70" evidence="6">
    <location>
        <begin position="133"/>
        <end position="146"/>
    </location>
</feature>
<dbReference type="PRINTS" id="PR00046">
    <property type="entry name" value="SIGMA70FCT"/>
</dbReference>
<organism evidence="8 9">
    <name type="scientific">Clostridium manihotivorum</name>
    <dbReference type="NCBI Taxonomy" id="2320868"/>
    <lineage>
        <taxon>Bacteria</taxon>
        <taxon>Bacillati</taxon>
        <taxon>Bacillota</taxon>
        <taxon>Clostridia</taxon>
        <taxon>Eubacteriales</taxon>
        <taxon>Clostridiaceae</taxon>
        <taxon>Clostridium</taxon>
    </lineage>
</organism>
<dbReference type="InterPro" id="IPR007630">
    <property type="entry name" value="RNA_pol_sigma70_r4"/>
</dbReference>
<dbReference type="CDD" id="cd06171">
    <property type="entry name" value="Sigma70_r4"/>
    <property type="match status" value="1"/>
</dbReference>
<evidence type="ECO:0000256" key="3">
    <source>
        <dbReference type="ARBA" id="ARBA00023125"/>
    </source>
</evidence>
<feature type="domain" description="RNA polymerase sigma-70" evidence="7">
    <location>
        <begin position="303"/>
        <end position="329"/>
    </location>
</feature>
<dbReference type="InterPro" id="IPR013325">
    <property type="entry name" value="RNA_pol_sigma_r2"/>
</dbReference>
<keyword evidence="2 5" id="KW-0731">Sigma factor</keyword>
<reference evidence="8 9" key="1">
    <citation type="submission" date="2018-01" db="EMBL/GenBank/DDBJ databases">
        <title>Genome Sequencing and Assembly of Anaerobacter polyendosporus strain CT4.</title>
        <authorList>
            <person name="Tachaapaikoon C."/>
            <person name="Sutheeworapong S."/>
            <person name="Jenjaroenpun P."/>
            <person name="Wongsurawat T."/>
            <person name="Nookeaw I."/>
            <person name="Cheawchanlertfa P."/>
            <person name="Kosugi A."/>
            <person name="Cheevadhanarak S."/>
            <person name="Ratanakhanokchai K."/>
        </authorList>
    </citation>
    <scope>NUCLEOTIDE SEQUENCE [LARGE SCALE GENOMIC DNA]</scope>
    <source>
        <strain evidence="8 9">CT4</strain>
    </source>
</reference>
<dbReference type="InterPro" id="IPR000943">
    <property type="entry name" value="RNA_pol_sigma70"/>
</dbReference>
<comment type="function">
    <text evidence="5">Sigma factors are initiation factors that promote the attachment of RNA polymerase to specific initiation sites and are then released.</text>
</comment>
<dbReference type="PANTHER" id="PTHR30603:SF47">
    <property type="entry name" value="RNA POLYMERASE SIGMA FACTOR SIGD, CHLOROPLASTIC"/>
    <property type="match status" value="1"/>
</dbReference>
<protein>
    <recommendedName>
        <fullName evidence="5">RNA polymerase sigma factor</fullName>
    </recommendedName>
</protein>
<dbReference type="Pfam" id="PF04542">
    <property type="entry name" value="Sigma70_r2"/>
    <property type="match status" value="1"/>
</dbReference>
<evidence type="ECO:0000256" key="4">
    <source>
        <dbReference type="ARBA" id="ARBA00023163"/>
    </source>
</evidence>
<comment type="similarity">
    <text evidence="5">Belongs to the sigma-70 factor family.</text>
</comment>
<dbReference type="InterPro" id="IPR013324">
    <property type="entry name" value="RNA_pol_sigma_r3/r4-like"/>
</dbReference>